<keyword evidence="1" id="KW-0808">Transferase</keyword>
<organism evidence="1 2">
    <name type="scientific">Gossypium australe</name>
    <dbReference type="NCBI Taxonomy" id="47621"/>
    <lineage>
        <taxon>Eukaryota</taxon>
        <taxon>Viridiplantae</taxon>
        <taxon>Streptophyta</taxon>
        <taxon>Embryophyta</taxon>
        <taxon>Tracheophyta</taxon>
        <taxon>Spermatophyta</taxon>
        <taxon>Magnoliopsida</taxon>
        <taxon>eudicotyledons</taxon>
        <taxon>Gunneridae</taxon>
        <taxon>Pentapetalae</taxon>
        <taxon>rosids</taxon>
        <taxon>malvids</taxon>
        <taxon>Malvales</taxon>
        <taxon>Malvaceae</taxon>
        <taxon>Malvoideae</taxon>
        <taxon>Gossypium</taxon>
    </lineage>
</organism>
<gene>
    <name evidence="1" type="ORF">EPI10_020708</name>
</gene>
<accession>A0A5B6WEU4</accession>
<dbReference type="AlphaFoldDB" id="A0A5B6WEU4"/>
<comment type="caution">
    <text evidence="1">The sequence shown here is derived from an EMBL/GenBank/DDBJ whole genome shotgun (WGS) entry which is preliminary data.</text>
</comment>
<keyword evidence="1" id="KW-0548">Nucleotidyltransferase</keyword>
<name>A0A5B6WEU4_9ROSI</name>
<evidence type="ECO:0000313" key="1">
    <source>
        <dbReference type="EMBL" id="KAA3480259.1"/>
    </source>
</evidence>
<reference evidence="2" key="1">
    <citation type="journal article" date="2019" name="Plant Biotechnol. J.">
        <title>Genome sequencing of the Australian wild diploid species Gossypium australe highlights disease resistance and delayed gland morphogenesis.</title>
        <authorList>
            <person name="Cai Y."/>
            <person name="Cai X."/>
            <person name="Wang Q."/>
            <person name="Wang P."/>
            <person name="Zhang Y."/>
            <person name="Cai C."/>
            <person name="Xu Y."/>
            <person name="Wang K."/>
            <person name="Zhou Z."/>
            <person name="Wang C."/>
            <person name="Geng S."/>
            <person name="Li B."/>
            <person name="Dong Q."/>
            <person name="Hou Y."/>
            <person name="Wang H."/>
            <person name="Ai P."/>
            <person name="Liu Z."/>
            <person name="Yi F."/>
            <person name="Sun M."/>
            <person name="An G."/>
            <person name="Cheng J."/>
            <person name="Zhang Y."/>
            <person name="Shi Q."/>
            <person name="Xie Y."/>
            <person name="Shi X."/>
            <person name="Chang Y."/>
            <person name="Huang F."/>
            <person name="Chen Y."/>
            <person name="Hong S."/>
            <person name="Mi L."/>
            <person name="Sun Q."/>
            <person name="Zhang L."/>
            <person name="Zhou B."/>
            <person name="Peng R."/>
            <person name="Zhang X."/>
            <person name="Liu F."/>
        </authorList>
    </citation>
    <scope>NUCLEOTIDE SEQUENCE [LARGE SCALE GENOMIC DNA]</scope>
    <source>
        <strain evidence="2">cv. PA1801</strain>
    </source>
</reference>
<dbReference type="OrthoDB" id="1002598at2759"/>
<keyword evidence="1" id="KW-0695">RNA-directed DNA polymerase</keyword>
<evidence type="ECO:0000313" key="2">
    <source>
        <dbReference type="Proteomes" id="UP000325315"/>
    </source>
</evidence>
<dbReference type="GO" id="GO:0003964">
    <property type="term" value="F:RNA-directed DNA polymerase activity"/>
    <property type="evidence" value="ECO:0007669"/>
    <property type="project" value="UniProtKB-KW"/>
</dbReference>
<dbReference type="EMBL" id="SMMG02000003">
    <property type="protein sequence ID" value="KAA3480259.1"/>
    <property type="molecule type" value="Genomic_DNA"/>
</dbReference>
<dbReference type="Proteomes" id="UP000325315">
    <property type="component" value="Unassembled WGS sequence"/>
</dbReference>
<sequence length="243" mass="28628">MKPEHSSGRARPFCFLADWTKHSNFPNLVKGKWSFSESVLIHEELLRKQKAKCDWLNLRDQNTKYFHSRKIQRRKFNHITTLQLNNGEWSSNQNVLHAKAGNFFQKIYRKAPEPMKGLYSGTFPHLSPLDIDFLNKQWDILGKDVCEWVKKVFTGKDIDPDLNNTLFVLIPKVNNPESFMQFRPISLCYVIVNRFKLVFLNLISQQQAGFIFGRIIHSMKRKRSGRKWMAIKIDLVKLYDRVG</sequence>
<protein>
    <submittedName>
        <fullName evidence="1">LINE-1 reverse transcriptase isogeny</fullName>
    </submittedName>
</protein>
<proteinExistence type="predicted"/>
<keyword evidence="2" id="KW-1185">Reference proteome</keyword>